<evidence type="ECO:0000313" key="8">
    <source>
        <dbReference type="RefSeq" id="XP_027191154.1"/>
    </source>
</evidence>
<reference evidence="6" key="1">
    <citation type="journal article" date="2013" name="Nat. Biotechnol.">
        <title>Draft genome sequence of chickpea (Cicer arietinum) provides a resource for trait improvement.</title>
        <authorList>
            <person name="Varshney R.K."/>
            <person name="Song C."/>
            <person name="Saxena R.K."/>
            <person name="Azam S."/>
            <person name="Yu S."/>
            <person name="Sharpe A.G."/>
            <person name="Cannon S."/>
            <person name="Baek J."/>
            <person name="Rosen B.D."/>
            <person name="Tar'an B."/>
            <person name="Millan T."/>
            <person name="Zhang X."/>
            <person name="Ramsay L.D."/>
            <person name="Iwata A."/>
            <person name="Wang Y."/>
            <person name="Nelson W."/>
            <person name="Farmer A.D."/>
            <person name="Gaur P.M."/>
            <person name="Soderlund C."/>
            <person name="Penmetsa R.V."/>
            <person name="Xu C."/>
            <person name="Bharti A.K."/>
            <person name="He W."/>
            <person name="Winter P."/>
            <person name="Zhao S."/>
            <person name="Hane J.K."/>
            <person name="Carrasquilla-Garcia N."/>
            <person name="Condie J.A."/>
            <person name="Upadhyaya H.D."/>
            <person name="Luo M.C."/>
            <person name="Thudi M."/>
            <person name="Gowda C.L."/>
            <person name="Singh N.P."/>
            <person name="Lichtenzveig J."/>
            <person name="Gali K.K."/>
            <person name="Rubio J."/>
            <person name="Nadarajan N."/>
            <person name="Dolezel J."/>
            <person name="Bansal K.C."/>
            <person name="Xu X."/>
            <person name="Edwards D."/>
            <person name="Zhang G."/>
            <person name="Kahl G."/>
            <person name="Gil J."/>
            <person name="Singh K.B."/>
            <person name="Datta S.K."/>
            <person name="Jackson S.A."/>
            <person name="Wang J."/>
            <person name="Cook D.R."/>
        </authorList>
    </citation>
    <scope>NUCLEOTIDE SEQUENCE [LARGE SCALE GENOMIC DNA]</scope>
    <source>
        <strain evidence="6">cv. CDC Frontier</strain>
    </source>
</reference>
<accession>A0A1S2YMG1</accession>
<dbReference type="eggNOG" id="KOG1642">
    <property type="taxonomic scope" value="Eukaryota"/>
</dbReference>
<name>A0A1S2YMG1_CICAR</name>
<evidence type="ECO:0000313" key="6">
    <source>
        <dbReference type="Proteomes" id="UP000087171"/>
    </source>
</evidence>
<evidence type="ECO:0000256" key="4">
    <source>
        <dbReference type="RuleBase" id="RU004328"/>
    </source>
</evidence>
<protein>
    <submittedName>
        <fullName evidence="7 8">Ribonuclease S-7-like isoform X1</fullName>
    </submittedName>
</protein>
<dbReference type="SUPFAM" id="SSF55895">
    <property type="entry name" value="Ribonuclease Rh-like"/>
    <property type="match status" value="1"/>
</dbReference>
<feature type="signal peptide" evidence="5">
    <location>
        <begin position="1"/>
        <end position="22"/>
    </location>
</feature>
<dbReference type="PANTHER" id="PTHR11240:SF59">
    <property type="entry name" value="RIBONUCLEASE T2 FAMILY PROTEIN"/>
    <property type="match status" value="1"/>
</dbReference>
<feature type="active site" evidence="3">
    <location>
        <position position="109"/>
    </location>
</feature>
<feature type="chain" id="PRO_5044564922" evidence="5">
    <location>
        <begin position="23"/>
        <end position="221"/>
    </location>
</feature>
<dbReference type="GO" id="GO:0033897">
    <property type="term" value="F:ribonuclease T2 activity"/>
    <property type="evidence" value="ECO:0007669"/>
    <property type="project" value="InterPro"/>
</dbReference>
<dbReference type="PANTHER" id="PTHR11240">
    <property type="entry name" value="RIBONUCLEASE T2"/>
    <property type="match status" value="1"/>
</dbReference>
<dbReference type="GO" id="GO:0005576">
    <property type="term" value="C:extracellular region"/>
    <property type="evidence" value="ECO:0007669"/>
    <property type="project" value="TreeGrafter"/>
</dbReference>
<dbReference type="InterPro" id="IPR033697">
    <property type="entry name" value="Ribonuclease_T2_eukaryotic"/>
</dbReference>
<dbReference type="GO" id="GO:0003723">
    <property type="term" value="F:RNA binding"/>
    <property type="evidence" value="ECO:0007669"/>
    <property type="project" value="InterPro"/>
</dbReference>
<proteinExistence type="inferred from homology"/>
<dbReference type="AlphaFoldDB" id="A0A1S2YMG1"/>
<evidence type="ECO:0000256" key="2">
    <source>
        <dbReference type="ARBA" id="ARBA00023157"/>
    </source>
</evidence>
<dbReference type="GO" id="GO:0006401">
    <property type="term" value="P:RNA catabolic process"/>
    <property type="evidence" value="ECO:0007669"/>
    <property type="project" value="TreeGrafter"/>
</dbReference>
<dbReference type="OrthoDB" id="1898737at2759"/>
<keyword evidence="5" id="KW-0732">Signal</keyword>
<sequence>MNLKVILWFFIILTTKLNLSSSYYEYFMMVEQWPTTVCINRMCTLKTLPKLFTIHGLWGTNVSQPYPLYCSGKGNRRILKGSLGTLEPQLIKEWPDVINQNDLDFWSYEWNKHGTCSMNKFPQLDYFQLALTIKARINLTDVLRQVGVIPHKTTPHNINTIVTAIKSANNNNNPVLVCTSGTTIPYLKEIRLCLYDNGTTYRNCPPPLFSGCYNKNFVLLP</sequence>
<feature type="active site" evidence="3">
    <location>
        <position position="113"/>
    </location>
</feature>
<dbReference type="RefSeq" id="XP_004507009.1">
    <property type="nucleotide sequence ID" value="XM_004506952.3"/>
</dbReference>
<dbReference type="InterPro" id="IPR033130">
    <property type="entry name" value="RNase_T2_His_AS_2"/>
</dbReference>
<feature type="active site" evidence="3">
    <location>
        <position position="55"/>
    </location>
</feature>
<dbReference type="PROSITE" id="PS00531">
    <property type="entry name" value="RNASE_T2_2"/>
    <property type="match status" value="1"/>
</dbReference>
<dbReference type="InterPro" id="IPR001568">
    <property type="entry name" value="RNase_T2-like"/>
</dbReference>
<evidence type="ECO:0000313" key="7">
    <source>
        <dbReference type="RefSeq" id="XP_004507009.1"/>
    </source>
</evidence>
<dbReference type="RefSeq" id="XP_027191154.1">
    <property type="nucleotide sequence ID" value="XM_027335353.1"/>
</dbReference>
<dbReference type="Gene3D" id="3.90.730.10">
    <property type="entry name" value="Ribonuclease T2-like"/>
    <property type="match status" value="1"/>
</dbReference>
<keyword evidence="6" id="KW-1185">Reference proteome</keyword>
<evidence type="ECO:0000256" key="3">
    <source>
        <dbReference type="PIRSR" id="PIRSR633697-1"/>
    </source>
</evidence>
<dbReference type="Proteomes" id="UP000087171">
    <property type="component" value="Chromosome Ca6"/>
</dbReference>
<dbReference type="CDD" id="cd01061">
    <property type="entry name" value="RNase_T2_euk"/>
    <property type="match status" value="1"/>
</dbReference>
<evidence type="ECO:0000256" key="5">
    <source>
        <dbReference type="SAM" id="SignalP"/>
    </source>
</evidence>
<evidence type="ECO:0000256" key="1">
    <source>
        <dbReference type="ARBA" id="ARBA00007469"/>
    </source>
</evidence>
<reference evidence="7 8" key="2">
    <citation type="submission" date="2025-04" db="UniProtKB">
        <authorList>
            <consortium name="RefSeq"/>
        </authorList>
    </citation>
    <scope>IDENTIFICATION</scope>
    <source>
        <tissue evidence="7 8">Etiolated seedlings</tissue>
    </source>
</reference>
<dbReference type="Pfam" id="PF00445">
    <property type="entry name" value="Ribonuclease_T2"/>
    <property type="match status" value="1"/>
</dbReference>
<keyword evidence="2" id="KW-1015">Disulfide bond</keyword>
<gene>
    <name evidence="7 8" type="primary">LOC101491067</name>
</gene>
<dbReference type="PaxDb" id="3827-XP_004507007.1"/>
<dbReference type="InterPro" id="IPR036430">
    <property type="entry name" value="RNase_T2-like_sf"/>
</dbReference>
<organism evidence="6 7">
    <name type="scientific">Cicer arietinum</name>
    <name type="common">Chickpea</name>
    <name type="synonym">Garbanzo</name>
    <dbReference type="NCBI Taxonomy" id="3827"/>
    <lineage>
        <taxon>Eukaryota</taxon>
        <taxon>Viridiplantae</taxon>
        <taxon>Streptophyta</taxon>
        <taxon>Embryophyta</taxon>
        <taxon>Tracheophyta</taxon>
        <taxon>Spermatophyta</taxon>
        <taxon>Magnoliopsida</taxon>
        <taxon>eudicotyledons</taxon>
        <taxon>Gunneridae</taxon>
        <taxon>Pentapetalae</taxon>
        <taxon>rosids</taxon>
        <taxon>fabids</taxon>
        <taxon>Fabales</taxon>
        <taxon>Fabaceae</taxon>
        <taxon>Papilionoideae</taxon>
        <taxon>50 kb inversion clade</taxon>
        <taxon>NPAAA clade</taxon>
        <taxon>Hologalegina</taxon>
        <taxon>IRL clade</taxon>
        <taxon>Cicereae</taxon>
        <taxon>Cicer</taxon>
    </lineage>
</organism>
<comment type="similarity">
    <text evidence="1 4">Belongs to the RNase T2 family.</text>
</comment>